<evidence type="ECO:0000313" key="10">
    <source>
        <dbReference type="EMBL" id="TPX60711.1"/>
    </source>
</evidence>
<dbReference type="GO" id="GO:0005737">
    <property type="term" value="C:cytoplasm"/>
    <property type="evidence" value="ECO:0007669"/>
    <property type="project" value="TreeGrafter"/>
</dbReference>
<dbReference type="GO" id="GO:0004843">
    <property type="term" value="F:cysteine-type deubiquitinase activity"/>
    <property type="evidence" value="ECO:0007669"/>
    <property type="project" value="UniProtKB-UniRule"/>
</dbReference>
<keyword evidence="3 7" id="KW-0645">Protease</keyword>
<accession>A0A507EAE3</accession>
<feature type="active site" description="Nucleophile" evidence="7">
    <location>
        <position position="98"/>
    </location>
</feature>
<evidence type="ECO:0000256" key="6">
    <source>
        <dbReference type="ARBA" id="ARBA00022807"/>
    </source>
</evidence>
<reference evidence="10 11" key="1">
    <citation type="journal article" date="2019" name="Sci. Rep.">
        <title>Comparative genomics of chytrid fungi reveal insights into the obligate biotrophic and pathogenic lifestyle of Synchytrium endobioticum.</title>
        <authorList>
            <person name="van de Vossenberg B.T.L.H."/>
            <person name="Warris S."/>
            <person name="Nguyen H.D.T."/>
            <person name="van Gent-Pelzer M.P.E."/>
            <person name="Joly D.L."/>
            <person name="van de Geest H.C."/>
            <person name="Bonants P.J.M."/>
            <person name="Smith D.S."/>
            <person name="Levesque C.A."/>
            <person name="van der Lee T.A.J."/>
        </authorList>
    </citation>
    <scope>NUCLEOTIDE SEQUENCE [LARGE SCALE GENOMIC DNA]</scope>
    <source>
        <strain evidence="10 11">CBS 809.83</strain>
    </source>
</reference>
<evidence type="ECO:0000259" key="9">
    <source>
        <dbReference type="PROSITE" id="PS52048"/>
    </source>
</evidence>
<dbReference type="Gene3D" id="3.40.532.10">
    <property type="entry name" value="Peptidase C12, ubiquitin carboxyl-terminal hydrolase"/>
    <property type="match status" value="1"/>
</dbReference>
<evidence type="ECO:0000256" key="8">
    <source>
        <dbReference type="RuleBase" id="RU361215"/>
    </source>
</evidence>
<protein>
    <recommendedName>
        <fullName evidence="8">Ubiquitin carboxyl-terminal hydrolase</fullName>
        <ecNumber evidence="8">3.4.19.12</ecNumber>
    </recommendedName>
</protein>
<dbReference type="PANTHER" id="PTHR10589">
    <property type="entry name" value="UBIQUITIN CARBOXYL-TERMINAL HYDROLASE"/>
    <property type="match status" value="1"/>
</dbReference>
<evidence type="ECO:0000256" key="3">
    <source>
        <dbReference type="ARBA" id="ARBA00022670"/>
    </source>
</evidence>
<proteinExistence type="inferred from homology"/>
<feature type="site" description="Transition state stabilizer" evidence="7">
    <location>
        <position position="92"/>
    </location>
</feature>
<gene>
    <name evidence="10" type="ORF">PhCBS80983_g01594</name>
</gene>
<dbReference type="FunFam" id="3.40.532.10:FF:000006">
    <property type="entry name" value="Ubiquitin carboxyl-terminal hydrolase"/>
    <property type="match status" value="1"/>
</dbReference>
<dbReference type="EMBL" id="QEAQ01000013">
    <property type="protein sequence ID" value="TPX60711.1"/>
    <property type="molecule type" value="Genomic_DNA"/>
</dbReference>
<evidence type="ECO:0000256" key="4">
    <source>
        <dbReference type="ARBA" id="ARBA00022786"/>
    </source>
</evidence>
<dbReference type="CDD" id="cd09616">
    <property type="entry name" value="Peptidase_C12_UCH_L1_L3"/>
    <property type="match status" value="1"/>
</dbReference>
<keyword evidence="4 7" id="KW-0833">Ubl conjugation pathway</keyword>
<dbReference type="STRING" id="109895.A0A507EAE3"/>
<name>A0A507EAE3_9FUNG</name>
<dbReference type="Pfam" id="PF01088">
    <property type="entry name" value="Peptidase_C12"/>
    <property type="match status" value="1"/>
</dbReference>
<dbReference type="InterPro" id="IPR038765">
    <property type="entry name" value="Papain-like_cys_pep_sf"/>
</dbReference>
<keyword evidence="6 7" id="KW-0788">Thiol protease</keyword>
<feature type="site" description="Important for enzyme activity" evidence="7">
    <location>
        <position position="186"/>
    </location>
</feature>
<feature type="domain" description="UCH catalytic" evidence="9">
    <location>
        <begin position="8"/>
        <end position="229"/>
    </location>
</feature>
<evidence type="ECO:0000313" key="11">
    <source>
        <dbReference type="Proteomes" id="UP000318582"/>
    </source>
</evidence>
<dbReference type="PANTHER" id="PTHR10589:SF17">
    <property type="entry name" value="UBIQUITIN CARBOXYL-TERMINAL HYDROLASE"/>
    <property type="match status" value="1"/>
</dbReference>
<dbReference type="EC" id="3.4.19.12" evidence="8"/>
<dbReference type="InterPro" id="IPR001578">
    <property type="entry name" value="Peptidase_C12_UCH"/>
</dbReference>
<evidence type="ECO:0000256" key="5">
    <source>
        <dbReference type="ARBA" id="ARBA00022801"/>
    </source>
</evidence>
<evidence type="ECO:0000256" key="1">
    <source>
        <dbReference type="ARBA" id="ARBA00000707"/>
    </source>
</evidence>
<dbReference type="SUPFAM" id="SSF54001">
    <property type="entry name" value="Cysteine proteinases"/>
    <property type="match status" value="1"/>
</dbReference>
<keyword evidence="11" id="KW-1185">Reference proteome</keyword>
<organism evidence="10 11">
    <name type="scientific">Powellomyces hirtus</name>
    <dbReference type="NCBI Taxonomy" id="109895"/>
    <lineage>
        <taxon>Eukaryota</taxon>
        <taxon>Fungi</taxon>
        <taxon>Fungi incertae sedis</taxon>
        <taxon>Chytridiomycota</taxon>
        <taxon>Chytridiomycota incertae sedis</taxon>
        <taxon>Chytridiomycetes</taxon>
        <taxon>Spizellomycetales</taxon>
        <taxon>Powellomycetaceae</taxon>
        <taxon>Powellomyces</taxon>
    </lineage>
</organism>
<comment type="caution">
    <text evidence="10">The sequence shown here is derived from an EMBL/GenBank/DDBJ whole genome shotgun (WGS) entry which is preliminary data.</text>
</comment>
<dbReference type="InterPro" id="IPR057254">
    <property type="entry name" value="UCH_AS"/>
</dbReference>
<evidence type="ECO:0000256" key="2">
    <source>
        <dbReference type="ARBA" id="ARBA00009326"/>
    </source>
</evidence>
<keyword evidence="5 7" id="KW-0378">Hydrolase</keyword>
<dbReference type="AlphaFoldDB" id="A0A507EAE3"/>
<dbReference type="GO" id="GO:0016579">
    <property type="term" value="P:protein deubiquitination"/>
    <property type="evidence" value="ECO:0007669"/>
    <property type="project" value="TreeGrafter"/>
</dbReference>
<dbReference type="Proteomes" id="UP000318582">
    <property type="component" value="Unassembled WGS sequence"/>
</dbReference>
<evidence type="ECO:0000256" key="7">
    <source>
        <dbReference type="PROSITE-ProRule" id="PRU01393"/>
    </source>
</evidence>
<dbReference type="PROSITE" id="PS52048">
    <property type="entry name" value="UCH_DOMAIN"/>
    <property type="match status" value="1"/>
</dbReference>
<feature type="active site" description="Proton donor" evidence="7">
    <location>
        <position position="171"/>
    </location>
</feature>
<dbReference type="InterPro" id="IPR036959">
    <property type="entry name" value="Peptidase_C12_UCH_sf"/>
</dbReference>
<comment type="similarity">
    <text evidence="2 7 8">Belongs to the peptidase C12 family.</text>
</comment>
<comment type="catalytic activity">
    <reaction evidence="1 7 8">
        <text>Thiol-dependent hydrolysis of ester, thioester, amide, peptide and isopeptide bonds formed by the C-terminal Gly of ubiquitin (a 76-residue protein attached to proteins as an intracellular targeting signal).</text>
        <dbReference type="EC" id="3.4.19.12"/>
    </reaction>
</comment>
<sequence length="232" mass="25987">MTEEHKNAWIPLEANPEVMNKYTQRLGVASSWSFTDVWGLEDDLLAFIPRPVKAVVLLFPVTAKYEEFRRAEEAEIIEDGQVVSPKLYFVQQTIPNACGTIGLLHALANNAEELKLEDGPLKSILDQTANISPEERAEALETSKALAQVHEESSQEGQTAAPPRDSDVDLHFVCFVQKEGHVYEMDGRKPFPINHGRSSDLLMDSVRVIKEFMARDPENLNFTVIALAPTQE</sequence>
<dbReference type="PROSITE" id="PS00140">
    <property type="entry name" value="UCH_1"/>
    <property type="match status" value="1"/>
</dbReference>
<dbReference type="PRINTS" id="PR00707">
    <property type="entry name" value="UBCTHYDRLASE"/>
</dbReference>
<dbReference type="GO" id="GO:0006511">
    <property type="term" value="P:ubiquitin-dependent protein catabolic process"/>
    <property type="evidence" value="ECO:0007669"/>
    <property type="project" value="UniProtKB-UniRule"/>
</dbReference>